<proteinExistence type="predicted"/>
<keyword evidence="2" id="KW-0732">Signal</keyword>
<evidence type="ECO:0000313" key="3">
    <source>
        <dbReference type="EMBL" id="MFD1385077.1"/>
    </source>
</evidence>
<organism evidence="3 4">
    <name type="scientific">Rhodanobacter aciditrophus</name>
    <dbReference type="NCBI Taxonomy" id="1623218"/>
    <lineage>
        <taxon>Bacteria</taxon>
        <taxon>Pseudomonadati</taxon>
        <taxon>Pseudomonadota</taxon>
        <taxon>Gammaproteobacteria</taxon>
        <taxon>Lysobacterales</taxon>
        <taxon>Rhodanobacteraceae</taxon>
        <taxon>Rhodanobacter</taxon>
    </lineage>
</organism>
<evidence type="ECO:0000256" key="2">
    <source>
        <dbReference type="SAM" id="SignalP"/>
    </source>
</evidence>
<evidence type="ECO:0008006" key="5">
    <source>
        <dbReference type="Google" id="ProtNLM"/>
    </source>
</evidence>
<accession>A0ABW4B4Y3</accession>
<dbReference type="EMBL" id="JBHTMN010000018">
    <property type="protein sequence ID" value="MFD1385077.1"/>
    <property type="molecule type" value="Genomic_DNA"/>
</dbReference>
<protein>
    <recommendedName>
        <fullName evidence="5">Cobalt ABC transporter permease</fullName>
    </recommendedName>
</protein>
<evidence type="ECO:0000313" key="4">
    <source>
        <dbReference type="Proteomes" id="UP001597059"/>
    </source>
</evidence>
<feature type="region of interest" description="Disordered" evidence="1">
    <location>
        <begin position="115"/>
        <end position="137"/>
    </location>
</feature>
<evidence type="ECO:0000256" key="1">
    <source>
        <dbReference type="SAM" id="MobiDB-lite"/>
    </source>
</evidence>
<reference evidence="4" key="1">
    <citation type="journal article" date="2019" name="Int. J. Syst. Evol. Microbiol.">
        <title>The Global Catalogue of Microorganisms (GCM) 10K type strain sequencing project: providing services to taxonomists for standard genome sequencing and annotation.</title>
        <authorList>
            <consortium name="The Broad Institute Genomics Platform"/>
            <consortium name="The Broad Institute Genome Sequencing Center for Infectious Disease"/>
            <person name="Wu L."/>
            <person name="Ma J."/>
        </authorList>
    </citation>
    <scope>NUCLEOTIDE SEQUENCE [LARGE SCALE GENOMIC DNA]</scope>
    <source>
        <strain evidence="4">JCM 30774</strain>
    </source>
</reference>
<feature type="chain" id="PRO_5047226775" description="Cobalt ABC transporter permease" evidence="2">
    <location>
        <begin position="27"/>
        <end position="216"/>
    </location>
</feature>
<sequence>MAKGLIATGQRLACLMLICLSYNAHAHNVISGVYAIGSTIEGEIGFSNGDMAPEGTEVIVSDAQGNELDRVKTDGEGLFSYQASERMDYAFYANLSAGHVAEMLLPADQLPASLGGGSGAKRQSQPVSSSQGGTVNSTDHAQLSEMIEAAVAKQVKPLRQELAAYQAKAGLQDIIGGIGYIFGLCGLGIWWRHRQQQLNANKPKTTQQDTDNASVS</sequence>
<feature type="compositionally biased region" description="Polar residues" evidence="1">
    <location>
        <begin position="121"/>
        <end position="137"/>
    </location>
</feature>
<keyword evidence="4" id="KW-1185">Reference proteome</keyword>
<gene>
    <name evidence="3" type="ORF">ACFQ45_17115</name>
</gene>
<name>A0ABW4B4Y3_9GAMM</name>
<dbReference type="Proteomes" id="UP001597059">
    <property type="component" value="Unassembled WGS sequence"/>
</dbReference>
<dbReference type="RefSeq" id="WP_377369894.1">
    <property type="nucleotide sequence ID" value="NZ_JBHTMN010000018.1"/>
</dbReference>
<comment type="caution">
    <text evidence="3">The sequence shown here is derived from an EMBL/GenBank/DDBJ whole genome shotgun (WGS) entry which is preliminary data.</text>
</comment>
<feature type="signal peptide" evidence="2">
    <location>
        <begin position="1"/>
        <end position="26"/>
    </location>
</feature>